<name>A0ABV7DFC4_9HYPH</name>
<sequence>MSGVVACTTQHTEKTDLTAIAIDLKDGDGEERVVPEKPADAVTMSGAAIRSDNCGTCRVPPPAGSGKAGNPAAIIRVLLEGARRAGEDASPAVHHARVRPDARRRWNRGGRDLCQIEPGRFRRRGGGGRGPCPRAEGPP</sequence>
<comment type="caution">
    <text evidence="2">The sequence shown here is derived from an EMBL/GenBank/DDBJ whole genome shotgun (WGS) entry which is preliminary data.</text>
</comment>
<evidence type="ECO:0000313" key="2">
    <source>
        <dbReference type="EMBL" id="MFC3073619.1"/>
    </source>
</evidence>
<dbReference type="EMBL" id="JBHRSP010000017">
    <property type="protein sequence ID" value="MFC3073619.1"/>
    <property type="molecule type" value="Genomic_DNA"/>
</dbReference>
<dbReference type="Proteomes" id="UP001595377">
    <property type="component" value="Unassembled WGS sequence"/>
</dbReference>
<feature type="region of interest" description="Disordered" evidence="1">
    <location>
        <begin position="117"/>
        <end position="139"/>
    </location>
</feature>
<evidence type="ECO:0000256" key="1">
    <source>
        <dbReference type="SAM" id="MobiDB-lite"/>
    </source>
</evidence>
<reference evidence="3" key="1">
    <citation type="journal article" date="2019" name="Int. J. Syst. Evol. Microbiol.">
        <title>The Global Catalogue of Microorganisms (GCM) 10K type strain sequencing project: providing services to taxonomists for standard genome sequencing and annotation.</title>
        <authorList>
            <consortium name="The Broad Institute Genomics Platform"/>
            <consortium name="The Broad Institute Genome Sequencing Center for Infectious Disease"/>
            <person name="Wu L."/>
            <person name="Ma J."/>
        </authorList>
    </citation>
    <scope>NUCLEOTIDE SEQUENCE [LARGE SCALE GENOMIC DNA]</scope>
    <source>
        <strain evidence="3">KCTC 52677</strain>
    </source>
</reference>
<organism evidence="2 3">
    <name type="scientific">Shinella pollutisoli</name>
    <dbReference type="NCBI Taxonomy" id="2250594"/>
    <lineage>
        <taxon>Bacteria</taxon>
        <taxon>Pseudomonadati</taxon>
        <taxon>Pseudomonadota</taxon>
        <taxon>Alphaproteobacteria</taxon>
        <taxon>Hyphomicrobiales</taxon>
        <taxon>Rhizobiaceae</taxon>
        <taxon>Shinella</taxon>
    </lineage>
</organism>
<protein>
    <submittedName>
        <fullName evidence="2">Uncharacterized protein</fullName>
    </submittedName>
</protein>
<dbReference type="RefSeq" id="WP_257313437.1">
    <property type="nucleotide sequence ID" value="NZ_JANFDG010000004.1"/>
</dbReference>
<evidence type="ECO:0000313" key="3">
    <source>
        <dbReference type="Proteomes" id="UP001595377"/>
    </source>
</evidence>
<gene>
    <name evidence="2" type="ORF">ACFOHH_10920</name>
</gene>
<accession>A0ABV7DFC4</accession>
<proteinExistence type="predicted"/>
<keyword evidence="3" id="KW-1185">Reference proteome</keyword>